<organism evidence="1 2">
    <name type="scientific">Vagococcus allomyrinae</name>
    <dbReference type="NCBI Taxonomy" id="2794353"/>
    <lineage>
        <taxon>Bacteria</taxon>
        <taxon>Bacillati</taxon>
        <taxon>Bacillota</taxon>
        <taxon>Bacilli</taxon>
        <taxon>Lactobacillales</taxon>
        <taxon>Enterococcaceae</taxon>
        <taxon>Vagococcus</taxon>
    </lineage>
</organism>
<comment type="caution">
    <text evidence="1">The sequence shown here is derived from an EMBL/GenBank/DDBJ whole genome shotgun (WGS) entry which is preliminary data.</text>
</comment>
<gene>
    <name evidence="1" type="ORF">I6N95_15415</name>
</gene>
<dbReference type="AlphaFoldDB" id="A0A940PD67"/>
<dbReference type="Proteomes" id="UP000674938">
    <property type="component" value="Unassembled WGS sequence"/>
</dbReference>
<evidence type="ECO:0000313" key="1">
    <source>
        <dbReference type="EMBL" id="MBP1042407.1"/>
    </source>
</evidence>
<evidence type="ECO:0000313" key="2">
    <source>
        <dbReference type="Proteomes" id="UP000674938"/>
    </source>
</evidence>
<dbReference type="EMBL" id="JAEEGA010000010">
    <property type="protein sequence ID" value="MBP1042407.1"/>
    <property type="molecule type" value="Genomic_DNA"/>
</dbReference>
<keyword evidence="2" id="KW-1185">Reference proteome</keyword>
<proteinExistence type="predicted"/>
<name>A0A940PD67_9ENTE</name>
<accession>A0A940PD67</accession>
<sequence length="197" mass="22570">MTSREERVNEGLKARVNFNSLKVECESETERINQILKDHSSSNNKFITTLDSTEDFKSRYKKYFSKLSSNNLLSYYYVWIGLSKGNVVVVGRTSFSKKARSNFGDLFNRYNIFGGITQEIIMKIIISEKTELDLKKVEQLNKELNAFFTHAIILPVDVGSVSPEEATRTCSDVEKQIGEYLTKNNVEILNKDGHKSF</sequence>
<protein>
    <submittedName>
        <fullName evidence="1">Uncharacterized protein</fullName>
    </submittedName>
</protein>
<reference evidence="1" key="1">
    <citation type="submission" date="2020-12" db="EMBL/GenBank/DDBJ databases">
        <title>Vagococcus allomyrinae sp. nov. and Enterococcus lavae sp. nov., isolated from the larvae of Allomyrina dichotoma.</title>
        <authorList>
            <person name="Lee S.D."/>
        </authorList>
    </citation>
    <scope>NUCLEOTIDE SEQUENCE</scope>
    <source>
        <strain evidence="1">BWB3-3</strain>
    </source>
</reference>